<dbReference type="AlphaFoldDB" id="A0A150CT13"/>
<comment type="caution">
    <text evidence="10">The sequence shown here is derived from an EMBL/GenBank/DDBJ whole genome shotgun (WGS) entry which is preliminary data.</text>
</comment>
<feature type="transmembrane region" description="Helical" evidence="7">
    <location>
        <begin position="244"/>
        <end position="264"/>
    </location>
</feature>
<name>A0A150CT13_BACCE</name>
<dbReference type="GO" id="GO:0005886">
    <property type="term" value="C:plasma membrane"/>
    <property type="evidence" value="ECO:0007669"/>
    <property type="project" value="UniProtKB-SubCell"/>
</dbReference>
<feature type="domain" description="Major facilitator superfamily (MFS) profile" evidence="8">
    <location>
        <begin position="6"/>
        <end position="386"/>
    </location>
</feature>
<dbReference type="EMBL" id="NTRR01000075">
    <property type="protein sequence ID" value="PFE08111.1"/>
    <property type="molecule type" value="Genomic_DNA"/>
</dbReference>
<feature type="transmembrane region" description="Helical" evidence="7">
    <location>
        <begin position="7"/>
        <end position="30"/>
    </location>
</feature>
<evidence type="ECO:0000256" key="3">
    <source>
        <dbReference type="ARBA" id="ARBA00022475"/>
    </source>
</evidence>
<keyword evidence="3" id="KW-1003">Cell membrane</keyword>
<evidence type="ECO:0000256" key="4">
    <source>
        <dbReference type="ARBA" id="ARBA00022692"/>
    </source>
</evidence>
<protein>
    <submittedName>
        <fullName evidence="10">MFS transporter</fullName>
    </submittedName>
</protein>
<dbReference type="RefSeq" id="WP_000384374.1">
    <property type="nucleotide sequence ID" value="NZ_NTRC01000040.1"/>
</dbReference>
<reference evidence="10 12" key="1">
    <citation type="submission" date="2017-09" db="EMBL/GenBank/DDBJ databases">
        <title>Large-scale bioinformatics analysis of Bacillus genomes uncovers conserved roles of natural products in bacterial physiology.</title>
        <authorList>
            <consortium name="Agbiome Team Llc"/>
            <person name="Bleich R.M."/>
            <person name="Grubbs K.J."/>
            <person name="Santa Maria K.C."/>
            <person name="Allen S.E."/>
            <person name="Farag S."/>
            <person name="Shank E.A."/>
            <person name="Bowers A."/>
        </authorList>
    </citation>
    <scope>NUCLEOTIDE SEQUENCE [LARGE SCALE GENOMIC DNA]</scope>
    <source>
        <strain evidence="10 12">AFS022681</strain>
    </source>
</reference>
<dbReference type="InterPro" id="IPR050171">
    <property type="entry name" value="MFS_Transporters"/>
</dbReference>
<evidence type="ECO:0000313" key="11">
    <source>
        <dbReference type="Proteomes" id="UP000219743"/>
    </source>
</evidence>
<dbReference type="SUPFAM" id="SSF103473">
    <property type="entry name" value="MFS general substrate transporter"/>
    <property type="match status" value="1"/>
</dbReference>
<feature type="transmembrane region" description="Helical" evidence="7">
    <location>
        <begin position="160"/>
        <end position="182"/>
    </location>
</feature>
<evidence type="ECO:0000256" key="1">
    <source>
        <dbReference type="ARBA" id="ARBA00004651"/>
    </source>
</evidence>
<dbReference type="Proteomes" id="UP000220032">
    <property type="component" value="Unassembled WGS sequence"/>
</dbReference>
<evidence type="ECO:0000256" key="2">
    <source>
        <dbReference type="ARBA" id="ARBA00022448"/>
    </source>
</evidence>
<feature type="transmembrane region" description="Helical" evidence="7">
    <location>
        <begin position="300"/>
        <end position="322"/>
    </location>
</feature>
<keyword evidence="2" id="KW-0813">Transport</keyword>
<feature type="transmembrane region" description="Helical" evidence="7">
    <location>
        <begin position="276"/>
        <end position="294"/>
    </location>
</feature>
<feature type="transmembrane region" description="Helical" evidence="7">
    <location>
        <begin position="96"/>
        <end position="112"/>
    </location>
</feature>
<dbReference type="InterPro" id="IPR020846">
    <property type="entry name" value="MFS_dom"/>
</dbReference>
<proteinExistence type="predicted"/>
<keyword evidence="5 7" id="KW-1133">Transmembrane helix</keyword>
<keyword evidence="6 7" id="KW-0472">Membrane</keyword>
<reference evidence="9 11" key="2">
    <citation type="submission" date="2017-09" db="EMBL/GenBank/DDBJ databases">
        <title>Large-scale bioinformatics analysis of Bacillus genomes uncovers conserved roles of natural products in bacterial physiology.</title>
        <authorList>
            <consortium name="Agbiome Team Llc"/>
            <person name="Bleich R.M."/>
            <person name="Kirk G.J."/>
            <person name="Santa Maria K.C."/>
            <person name="Allen S.E."/>
            <person name="Farag S."/>
            <person name="Shank E.A."/>
            <person name="Bowers A."/>
        </authorList>
    </citation>
    <scope>NUCLEOTIDE SEQUENCE [LARGE SCALE GENOMIC DNA]</scope>
    <source>
        <strain evidence="9 11">AFS024404</strain>
    </source>
</reference>
<dbReference type="GO" id="GO:0022857">
    <property type="term" value="F:transmembrane transporter activity"/>
    <property type="evidence" value="ECO:0007669"/>
    <property type="project" value="InterPro"/>
</dbReference>
<evidence type="ECO:0000313" key="12">
    <source>
        <dbReference type="Proteomes" id="UP000220032"/>
    </source>
</evidence>
<feature type="transmembrane region" description="Helical" evidence="7">
    <location>
        <begin position="133"/>
        <end position="154"/>
    </location>
</feature>
<dbReference type="PANTHER" id="PTHR23517:SF2">
    <property type="entry name" value="MULTIDRUG RESISTANCE PROTEIN MDTH"/>
    <property type="match status" value="1"/>
</dbReference>
<feature type="transmembrane region" description="Helical" evidence="7">
    <location>
        <begin position="363"/>
        <end position="382"/>
    </location>
</feature>
<evidence type="ECO:0000313" key="10">
    <source>
        <dbReference type="EMBL" id="PFE08111.1"/>
    </source>
</evidence>
<evidence type="ECO:0000313" key="9">
    <source>
        <dbReference type="EMBL" id="PFD16137.1"/>
    </source>
</evidence>
<dbReference type="PANTHER" id="PTHR23517">
    <property type="entry name" value="RESISTANCE PROTEIN MDTM, PUTATIVE-RELATED-RELATED"/>
    <property type="match status" value="1"/>
</dbReference>
<dbReference type="Proteomes" id="UP000219743">
    <property type="component" value="Unassembled WGS sequence"/>
</dbReference>
<dbReference type="CDD" id="cd17329">
    <property type="entry name" value="MFS_MdtH_MDR_like"/>
    <property type="match status" value="1"/>
</dbReference>
<evidence type="ECO:0000256" key="6">
    <source>
        <dbReference type="ARBA" id="ARBA00023136"/>
    </source>
</evidence>
<evidence type="ECO:0000256" key="7">
    <source>
        <dbReference type="SAM" id="Phobius"/>
    </source>
</evidence>
<gene>
    <name evidence="9" type="ORF">CN263_27170</name>
    <name evidence="10" type="ORF">CN307_29530</name>
</gene>
<dbReference type="InterPro" id="IPR036259">
    <property type="entry name" value="MFS_trans_sf"/>
</dbReference>
<dbReference type="Pfam" id="PF07690">
    <property type="entry name" value="MFS_1"/>
    <property type="match status" value="1"/>
</dbReference>
<keyword evidence="4 7" id="KW-0812">Transmembrane</keyword>
<feature type="transmembrane region" description="Helical" evidence="7">
    <location>
        <begin position="74"/>
        <end position="90"/>
    </location>
</feature>
<organism evidence="10 12">
    <name type="scientific">Bacillus cereus</name>
    <dbReference type="NCBI Taxonomy" id="1396"/>
    <lineage>
        <taxon>Bacteria</taxon>
        <taxon>Bacillati</taxon>
        <taxon>Bacillota</taxon>
        <taxon>Bacilli</taxon>
        <taxon>Bacillales</taxon>
        <taxon>Bacillaceae</taxon>
        <taxon>Bacillus</taxon>
        <taxon>Bacillus cereus group</taxon>
    </lineage>
</organism>
<feature type="transmembrane region" description="Helical" evidence="7">
    <location>
        <begin position="334"/>
        <end position="357"/>
    </location>
</feature>
<accession>A0A150CT13</accession>
<feature type="transmembrane region" description="Helical" evidence="7">
    <location>
        <begin position="42"/>
        <end position="62"/>
    </location>
</feature>
<feature type="transmembrane region" description="Helical" evidence="7">
    <location>
        <begin position="203"/>
        <end position="224"/>
    </location>
</feature>
<evidence type="ECO:0000259" key="8">
    <source>
        <dbReference type="PROSITE" id="PS50850"/>
    </source>
</evidence>
<dbReference type="EMBL" id="NTRC01000040">
    <property type="protein sequence ID" value="PFD16137.1"/>
    <property type="molecule type" value="Genomic_DNA"/>
</dbReference>
<dbReference type="PROSITE" id="PS50850">
    <property type="entry name" value="MFS"/>
    <property type="match status" value="1"/>
</dbReference>
<evidence type="ECO:0000256" key="5">
    <source>
        <dbReference type="ARBA" id="ARBA00022989"/>
    </source>
</evidence>
<dbReference type="InterPro" id="IPR011701">
    <property type="entry name" value="MFS"/>
</dbReference>
<comment type="subcellular location">
    <subcellularLocation>
        <location evidence="1">Cell membrane</location>
        <topology evidence="1">Multi-pass membrane protein</topology>
    </subcellularLocation>
</comment>
<dbReference type="Gene3D" id="1.20.1250.20">
    <property type="entry name" value="MFS general substrate transporter like domains"/>
    <property type="match status" value="1"/>
</dbReference>
<sequence length="390" mass="43272">MDYFHPLVWQLLGGTTFARTASFMTIPFLALYLQNDLHASPIMIGLAVGISQLTATFGGFFGGFFTDRFGRKKIIIISMFCWSIVFYGFAFANSVWIFVLCNALNGICRAFFEPASQALMIDYTDEDRRRRLFSIRYTAINLSAVIGLLLGIVISKASSISFPFLITATMYLLYAIFLVITLRRIEEQNTVNVTQDIGDLMRVLLQDSTLMLLIIASVICNFVYMQTEATMPQLLNLTMADGVALYSVLIVINAATIVILQLPLGILSEKVAIKTSLIFGGGLLALGMLIFHFADNWTLFIVGMVVFSLGEIFVFPMTSAIVEMIAPAHQKATYLGFMQFQNLGGFLGPVLGGWLIIHFAPQLYLVMVSLCLVVIICYIAALRGKSFRMS</sequence>